<dbReference type="PANTHER" id="PTHR43046:SF16">
    <property type="entry name" value="ADP-RIBOSE PYROPHOSPHATASE YJHB-RELATED"/>
    <property type="match status" value="1"/>
</dbReference>
<dbReference type="InterPro" id="IPR020084">
    <property type="entry name" value="NUDIX_hydrolase_CS"/>
</dbReference>
<dbReference type="AlphaFoldDB" id="A0ABD5QIB3"/>
<proteinExistence type="predicted"/>
<name>A0ABD5QIB3_9EURY</name>
<gene>
    <name evidence="4" type="ORF">ACFPFO_17485</name>
</gene>
<dbReference type="CDD" id="cd02883">
    <property type="entry name" value="NUDIX_Hydrolase"/>
    <property type="match status" value="1"/>
</dbReference>
<dbReference type="GO" id="GO:0016787">
    <property type="term" value="F:hydrolase activity"/>
    <property type="evidence" value="ECO:0007669"/>
    <property type="project" value="UniProtKB-KW"/>
</dbReference>
<dbReference type="Gene3D" id="3.90.79.10">
    <property type="entry name" value="Nucleoside Triphosphate Pyrophosphohydrolase"/>
    <property type="match status" value="1"/>
</dbReference>
<comment type="cofactor">
    <cofactor evidence="1">
        <name>Mg(2+)</name>
        <dbReference type="ChEBI" id="CHEBI:18420"/>
    </cofactor>
</comment>
<dbReference type="PANTHER" id="PTHR43046">
    <property type="entry name" value="GDP-MANNOSE MANNOSYL HYDROLASE"/>
    <property type="match status" value="1"/>
</dbReference>
<sequence>MDRFPPEVPREPQTLRLPESKLHDLREWALEGTALAAATRVLDPDGRIALVRNAWTDGWFLPGGSVEPGEPPAAAARRELREETGLEGTVGSPLVVLDQRYVSADDGRERFSARFVVYSARASGEIPDPSELGVAEDEIEAARWFESLPEALHDDEYLREYL</sequence>
<evidence type="ECO:0000256" key="1">
    <source>
        <dbReference type="ARBA" id="ARBA00001946"/>
    </source>
</evidence>
<dbReference type="PRINTS" id="PR00502">
    <property type="entry name" value="NUDIXFAMILY"/>
</dbReference>
<dbReference type="EC" id="3.6.-.-" evidence="4"/>
<keyword evidence="2 4" id="KW-0378">Hydrolase</keyword>
<dbReference type="InterPro" id="IPR000086">
    <property type="entry name" value="NUDIX_hydrolase_dom"/>
</dbReference>
<dbReference type="RefSeq" id="WP_114576766.1">
    <property type="nucleotide sequence ID" value="NZ_JAIVEF010000002.1"/>
</dbReference>
<dbReference type="SUPFAM" id="SSF55811">
    <property type="entry name" value="Nudix"/>
    <property type="match status" value="1"/>
</dbReference>
<dbReference type="PROSITE" id="PS00893">
    <property type="entry name" value="NUDIX_BOX"/>
    <property type="match status" value="1"/>
</dbReference>
<comment type="caution">
    <text evidence="4">The sequence shown here is derived from an EMBL/GenBank/DDBJ whole genome shotgun (WGS) entry which is preliminary data.</text>
</comment>
<evidence type="ECO:0000313" key="4">
    <source>
        <dbReference type="EMBL" id="MFC4989517.1"/>
    </source>
</evidence>
<dbReference type="InterPro" id="IPR020476">
    <property type="entry name" value="Nudix_hydrolase"/>
</dbReference>
<protein>
    <submittedName>
        <fullName evidence="4">NUDIX hydrolase</fullName>
        <ecNumber evidence="4">3.6.-.-</ecNumber>
    </submittedName>
</protein>
<keyword evidence="5" id="KW-1185">Reference proteome</keyword>
<organism evidence="4 5">
    <name type="scientific">Saliphagus infecundisoli</name>
    <dbReference type="NCBI Taxonomy" id="1849069"/>
    <lineage>
        <taxon>Archaea</taxon>
        <taxon>Methanobacteriati</taxon>
        <taxon>Methanobacteriota</taxon>
        <taxon>Stenosarchaea group</taxon>
        <taxon>Halobacteria</taxon>
        <taxon>Halobacteriales</taxon>
        <taxon>Natrialbaceae</taxon>
        <taxon>Saliphagus</taxon>
    </lineage>
</organism>
<evidence type="ECO:0000259" key="3">
    <source>
        <dbReference type="PROSITE" id="PS51462"/>
    </source>
</evidence>
<evidence type="ECO:0000313" key="5">
    <source>
        <dbReference type="Proteomes" id="UP001595925"/>
    </source>
</evidence>
<reference evidence="4 5" key="1">
    <citation type="journal article" date="2019" name="Int. J. Syst. Evol. Microbiol.">
        <title>The Global Catalogue of Microorganisms (GCM) 10K type strain sequencing project: providing services to taxonomists for standard genome sequencing and annotation.</title>
        <authorList>
            <consortium name="The Broad Institute Genomics Platform"/>
            <consortium name="The Broad Institute Genome Sequencing Center for Infectious Disease"/>
            <person name="Wu L."/>
            <person name="Ma J."/>
        </authorList>
    </citation>
    <scope>NUCLEOTIDE SEQUENCE [LARGE SCALE GENOMIC DNA]</scope>
    <source>
        <strain evidence="4 5">CGMCC 1.15824</strain>
    </source>
</reference>
<dbReference type="Proteomes" id="UP001595925">
    <property type="component" value="Unassembled WGS sequence"/>
</dbReference>
<dbReference type="EMBL" id="JBHSJG010000049">
    <property type="protein sequence ID" value="MFC4989517.1"/>
    <property type="molecule type" value="Genomic_DNA"/>
</dbReference>
<dbReference type="Pfam" id="PF00293">
    <property type="entry name" value="NUDIX"/>
    <property type="match status" value="1"/>
</dbReference>
<evidence type="ECO:0000256" key="2">
    <source>
        <dbReference type="ARBA" id="ARBA00022801"/>
    </source>
</evidence>
<dbReference type="PROSITE" id="PS51462">
    <property type="entry name" value="NUDIX"/>
    <property type="match status" value="1"/>
</dbReference>
<feature type="domain" description="Nudix hydrolase" evidence="3">
    <location>
        <begin position="32"/>
        <end position="162"/>
    </location>
</feature>
<accession>A0ABD5QIB3</accession>
<dbReference type="InterPro" id="IPR015797">
    <property type="entry name" value="NUDIX_hydrolase-like_dom_sf"/>
</dbReference>